<protein>
    <submittedName>
        <fullName evidence="2">Uncharacterized protein</fullName>
    </submittedName>
</protein>
<organism evidence="2">
    <name type="scientific">Clastoptera arizonana</name>
    <name type="common">Arizona spittle bug</name>
    <dbReference type="NCBI Taxonomy" id="38151"/>
    <lineage>
        <taxon>Eukaryota</taxon>
        <taxon>Metazoa</taxon>
        <taxon>Ecdysozoa</taxon>
        <taxon>Arthropoda</taxon>
        <taxon>Hexapoda</taxon>
        <taxon>Insecta</taxon>
        <taxon>Pterygota</taxon>
        <taxon>Neoptera</taxon>
        <taxon>Paraneoptera</taxon>
        <taxon>Hemiptera</taxon>
        <taxon>Auchenorrhyncha</taxon>
        <taxon>Cercopoidea</taxon>
        <taxon>Clastopteridae</taxon>
        <taxon>Clastoptera</taxon>
    </lineage>
</organism>
<accession>A0A1B6D8M2</accession>
<dbReference type="Gene3D" id="3.40.50.1820">
    <property type="entry name" value="alpha/beta hydrolase"/>
    <property type="match status" value="1"/>
</dbReference>
<dbReference type="AlphaFoldDB" id="A0A1B6D8M2"/>
<evidence type="ECO:0000313" key="2">
    <source>
        <dbReference type="EMBL" id="JAS22038.1"/>
    </source>
</evidence>
<dbReference type="GO" id="GO:0006508">
    <property type="term" value="P:proteolysis"/>
    <property type="evidence" value="ECO:0007669"/>
    <property type="project" value="InterPro"/>
</dbReference>
<sequence length="174" mass="19964">MQACKFIITCCTKLYIIYVSVDKFGIRSNGFRDEYTLMNTEVRAALGITSDSVYDSQAGYVFDFLWLDFMKPVTDIVARLLNETNLSVVVYSGQLDLIVDTPGTLTWVEKLDWPLIHNWTMAERNPLLVNNIVEGFTKKFNNFAFYWINRAGHMSPSDNPEAVIQMLKEVTNLK</sequence>
<reference evidence="2" key="1">
    <citation type="submission" date="2015-12" db="EMBL/GenBank/DDBJ databases">
        <title>De novo transcriptome assembly of four potential Pierce s Disease insect vectors from Arizona vineyards.</title>
        <authorList>
            <person name="Tassone E.E."/>
        </authorList>
    </citation>
    <scope>NUCLEOTIDE SEQUENCE</scope>
</reference>
<name>A0A1B6D8M2_9HEMI</name>
<dbReference type="Pfam" id="PF00450">
    <property type="entry name" value="Peptidase_S10"/>
    <property type="match status" value="1"/>
</dbReference>
<proteinExistence type="inferred from homology"/>
<gene>
    <name evidence="2" type="ORF">g.41219</name>
</gene>
<evidence type="ECO:0000256" key="1">
    <source>
        <dbReference type="ARBA" id="ARBA00009431"/>
    </source>
</evidence>
<dbReference type="EMBL" id="GEDC01015260">
    <property type="protein sequence ID" value="JAS22038.1"/>
    <property type="molecule type" value="Transcribed_RNA"/>
</dbReference>
<dbReference type="InterPro" id="IPR029058">
    <property type="entry name" value="AB_hydrolase_fold"/>
</dbReference>
<dbReference type="SUPFAM" id="SSF53474">
    <property type="entry name" value="alpha/beta-Hydrolases"/>
    <property type="match status" value="1"/>
</dbReference>
<dbReference type="InterPro" id="IPR001563">
    <property type="entry name" value="Peptidase_S10"/>
</dbReference>
<comment type="similarity">
    <text evidence="1">Belongs to the peptidase S10 family.</text>
</comment>
<dbReference type="GO" id="GO:0004185">
    <property type="term" value="F:serine-type carboxypeptidase activity"/>
    <property type="evidence" value="ECO:0007669"/>
    <property type="project" value="InterPro"/>
</dbReference>